<sequence length="280" mass="31743">MIRKLPLILLFIFTSLQAQEKIKGSRNVTTEQYELDAFHSIEVYGEFEVGILRGSRPLIEIEADDNLHNLIQSEVNNGVLHIKPLKDFNRTKSQKIRITFADTLKRIKVSDKVELESLQDLFVKNFQLETRNDSKVKLKITADTLDLTNNDNSKIEMNLKAEKVIWQLNQSSDIKALVQAPIFNVDIYEKASAKVEGETDELDLRSDQSAKFDGEELASIRAIVLSQGNSKNKVNVAEVLELTAKGNSETEVYNNPEVKLIEFTDKAVISKKEFGRGIFN</sequence>
<dbReference type="KEGG" id="grl:LPB144_04905"/>
<organism evidence="2 3">
    <name type="scientific">Christiangramia salexigens</name>
    <dbReference type="NCBI Taxonomy" id="1913577"/>
    <lineage>
        <taxon>Bacteria</taxon>
        <taxon>Pseudomonadati</taxon>
        <taxon>Bacteroidota</taxon>
        <taxon>Flavobacteriia</taxon>
        <taxon>Flavobacteriales</taxon>
        <taxon>Flavobacteriaceae</taxon>
        <taxon>Christiangramia</taxon>
    </lineage>
</organism>
<proteinExistence type="predicted"/>
<name>A0A1L3J3T2_9FLAO</name>
<accession>A0A1L3J3T2</accession>
<evidence type="ECO:0000313" key="3">
    <source>
        <dbReference type="Proteomes" id="UP000182510"/>
    </source>
</evidence>
<dbReference type="Gene3D" id="2.160.20.120">
    <property type="match status" value="1"/>
</dbReference>
<evidence type="ECO:0000313" key="2">
    <source>
        <dbReference type="EMBL" id="APG59795.1"/>
    </source>
</evidence>
<evidence type="ECO:0000259" key="1">
    <source>
        <dbReference type="Pfam" id="PF10988"/>
    </source>
</evidence>
<reference evidence="2 3" key="1">
    <citation type="submission" date="2016-11" db="EMBL/GenBank/DDBJ databases">
        <title>Gramella sp. LPB0144 isolated from marine environment.</title>
        <authorList>
            <person name="Kim E."/>
            <person name="Yi H."/>
        </authorList>
    </citation>
    <scope>NUCLEOTIDE SEQUENCE [LARGE SCALE GENOMIC DNA]</scope>
    <source>
        <strain evidence="2 3">LPB0144</strain>
    </source>
</reference>
<dbReference type="Proteomes" id="UP000182510">
    <property type="component" value="Chromosome"/>
</dbReference>
<feature type="domain" description="Putative auto-transporter adhesin head GIN" evidence="1">
    <location>
        <begin position="37"/>
        <end position="176"/>
    </location>
</feature>
<dbReference type="EMBL" id="CP018153">
    <property type="protein sequence ID" value="APG59795.1"/>
    <property type="molecule type" value="Genomic_DNA"/>
</dbReference>
<dbReference type="STRING" id="1913577.LPB144_04905"/>
<dbReference type="Pfam" id="PF10988">
    <property type="entry name" value="DUF2807"/>
    <property type="match status" value="1"/>
</dbReference>
<gene>
    <name evidence="2" type="ORF">LPB144_04905</name>
</gene>
<dbReference type="RefSeq" id="WP_072552447.1">
    <property type="nucleotide sequence ID" value="NZ_CP018153.1"/>
</dbReference>
<protein>
    <recommendedName>
        <fullName evidence="1">Putative auto-transporter adhesin head GIN domain-containing protein</fullName>
    </recommendedName>
</protein>
<dbReference type="InterPro" id="IPR021255">
    <property type="entry name" value="DUF2807"/>
</dbReference>
<keyword evidence="3" id="KW-1185">Reference proteome</keyword>
<dbReference type="AlphaFoldDB" id="A0A1L3J3T2"/>
<dbReference type="OrthoDB" id="1419485at2"/>